<reference evidence="1 2" key="1">
    <citation type="submission" date="2018-08" db="EMBL/GenBank/DDBJ databases">
        <title>Draft genome sequence of Psychrilyobacter sp. strain SD5 isolated from Black Sea water.</title>
        <authorList>
            <person name="Yadav S."/>
            <person name="Villanueva L."/>
            <person name="Damste J.S.S."/>
        </authorList>
    </citation>
    <scope>NUCLEOTIDE SEQUENCE [LARGE SCALE GENOMIC DNA]</scope>
    <source>
        <strain evidence="1 2">SD5</strain>
    </source>
</reference>
<dbReference type="EMBL" id="QUAJ01000008">
    <property type="protein sequence ID" value="REI41699.1"/>
    <property type="molecule type" value="Genomic_DNA"/>
</dbReference>
<proteinExistence type="predicted"/>
<evidence type="ECO:0000313" key="1">
    <source>
        <dbReference type="EMBL" id="REI41699.1"/>
    </source>
</evidence>
<comment type="caution">
    <text evidence="1">The sequence shown here is derived from an EMBL/GenBank/DDBJ whole genome shotgun (WGS) entry which is preliminary data.</text>
</comment>
<sequence length="85" mass="10105">MNPRVDRIIKELSMYERAEEVGTFLKLHDTVIHELHIELDRVYDTIAKEEAESDIKELESYSTEVTDHHKKELLHEIIAYIEKKV</sequence>
<keyword evidence="2" id="KW-1185">Reference proteome</keyword>
<evidence type="ECO:0000313" key="2">
    <source>
        <dbReference type="Proteomes" id="UP000263486"/>
    </source>
</evidence>
<accession>A0ABX9KHV2</accession>
<dbReference type="RefSeq" id="WP_114641967.1">
    <property type="nucleotide sequence ID" value="NZ_JAACIO010000008.1"/>
</dbReference>
<gene>
    <name evidence="1" type="ORF">DYH56_06025</name>
</gene>
<dbReference type="Proteomes" id="UP000263486">
    <property type="component" value="Unassembled WGS sequence"/>
</dbReference>
<organism evidence="1 2">
    <name type="scientific">Psychrilyobacter piezotolerans</name>
    <dbReference type="NCBI Taxonomy" id="2293438"/>
    <lineage>
        <taxon>Bacteria</taxon>
        <taxon>Fusobacteriati</taxon>
        <taxon>Fusobacteriota</taxon>
        <taxon>Fusobacteriia</taxon>
        <taxon>Fusobacteriales</taxon>
        <taxon>Fusobacteriaceae</taxon>
        <taxon>Psychrilyobacter</taxon>
    </lineage>
</organism>
<protein>
    <submittedName>
        <fullName evidence="1">Uncharacterized protein</fullName>
    </submittedName>
</protein>
<name>A0ABX9KHV2_9FUSO</name>